<gene>
    <name evidence="5" type="ORF">OI25_7316</name>
</gene>
<dbReference type="InterPro" id="IPR054357">
    <property type="entry name" value="MFE-2_N"/>
</dbReference>
<organism evidence="5 6">
    <name type="scientific">Paraburkholderia fungorum</name>
    <dbReference type="NCBI Taxonomy" id="134537"/>
    <lineage>
        <taxon>Bacteria</taxon>
        <taxon>Pseudomonadati</taxon>
        <taxon>Pseudomonadota</taxon>
        <taxon>Betaproteobacteria</taxon>
        <taxon>Burkholderiales</taxon>
        <taxon>Burkholderiaceae</taxon>
        <taxon>Paraburkholderia</taxon>
    </lineage>
</organism>
<feature type="compositionally biased region" description="Pro residues" evidence="1">
    <location>
        <begin position="157"/>
        <end position="167"/>
    </location>
</feature>
<evidence type="ECO:0000256" key="2">
    <source>
        <dbReference type="SAM" id="Phobius"/>
    </source>
</evidence>
<dbReference type="GeneID" id="66513639"/>
<accession>A0AAU8T619</accession>
<dbReference type="GO" id="GO:0006635">
    <property type="term" value="P:fatty acid beta-oxidation"/>
    <property type="evidence" value="ECO:0007669"/>
    <property type="project" value="TreeGrafter"/>
</dbReference>
<dbReference type="GO" id="GO:0044594">
    <property type="term" value="F:17-beta-hydroxysteroid dehydrogenase (NAD+) activity"/>
    <property type="evidence" value="ECO:0007669"/>
    <property type="project" value="TreeGrafter"/>
</dbReference>
<dbReference type="AlphaFoldDB" id="A0AAU8T619"/>
<dbReference type="PANTHER" id="PTHR13078:SF56">
    <property type="entry name" value="PEROXISOMAL MULTIFUNCTIONAL ENZYME TYPE 2"/>
    <property type="match status" value="1"/>
</dbReference>
<dbReference type="Pfam" id="PF01575">
    <property type="entry name" value="MaoC_dehydratas"/>
    <property type="match status" value="1"/>
</dbReference>
<dbReference type="RefSeq" id="WP_046564767.1">
    <property type="nucleotide sequence ID" value="NZ_CP010025.1"/>
</dbReference>
<dbReference type="GO" id="GO:0004300">
    <property type="term" value="F:enoyl-CoA hydratase activity"/>
    <property type="evidence" value="ECO:0007669"/>
    <property type="project" value="TreeGrafter"/>
</dbReference>
<keyword evidence="2" id="KW-0472">Membrane</keyword>
<dbReference type="Gene3D" id="3.10.129.10">
    <property type="entry name" value="Hotdog Thioesterase"/>
    <property type="match status" value="1"/>
</dbReference>
<sequence length="296" mass="32226">MSLNYHAVKNWDFGELERTYTRHDTMLYALALGIGTNPADSRQLRFVYEKNLVALPTIAVILGFPGFWMSDPRTGITASKIVHGEQSLRLHRTLAPEGTITARSFVRAVIDKGPGRGALVVIERRIKDKSSGQLLATLEQTTFCRADGGYSVNGQPSDPPVDAPPATPDRAADDVTATVTRPEMALLYRLSGDLNPLHADPCVASAAGFERPILHGLATYGIAARVILQRLCNGDPSRFKSIRARFSAPVYPGETLRTELWASGGTIHFRVTAVERDVVAISAGMAEVAGDVSWWR</sequence>
<proteinExistence type="predicted"/>
<feature type="domain" description="Peroxisomal multifunctional enzyme type 2-like N-terminal" evidence="4">
    <location>
        <begin position="19"/>
        <end position="145"/>
    </location>
</feature>
<evidence type="ECO:0000259" key="3">
    <source>
        <dbReference type="Pfam" id="PF01575"/>
    </source>
</evidence>
<feature type="domain" description="MaoC-like" evidence="3">
    <location>
        <begin position="168"/>
        <end position="281"/>
    </location>
</feature>
<evidence type="ECO:0000256" key="1">
    <source>
        <dbReference type="SAM" id="MobiDB-lite"/>
    </source>
</evidence>
<dbReference type="EMBL" id="CP010025">
    <property type="protein sequence ID" value="AJZ56993.1"/>
    <property type="molecule type" value="Genomic_DNA"/>
</dbReference>
<dbReference type="InterPro" id="IPR002539">
    <property type="entry name" value="MaoC-like_dom"/>
</dbReference>
<dbReference type="InterPro" id="IPR029069">
    <property type="entry name" value="HotDog_dom_sf"/>
</dbReference>
<dbReference type="PANTHER" id="PTHR13078">
    <property type="entry name" value="PEROXISOMAL MULTIFUNCTIONAL ENZYME TYPE 2-RELATED"/>
    <property type="match status" value="1"/>
</dbReference>
<name>A0AAU8T619_9BURK</name>
<dbReference type="SUPFAM" id="SSF54637">
    <property type="entry name" value="Thioesterase/thiol ester dehydrase-isomerase"/>
    <property type="match status" value="2"/>
</dbReference>
<dbReference type="GO" id="GO:0003857">
    <property type="term" value="F:(3S)-3-hydroxyacyl-CoA dehydrogenase (NAD+) activity"/>
    <property type="evidence" value="ECO:0007669"/>
    <property type="project" value="TreeGrafter"/>
</dbReference>
<keyword evidence="2" id="KW-0812">Transmembrane</keyword>
<feature type="region of interest" description="Disordered" evidence="1">
    <location>
        <begin position="148"/>
        <end position="175"/>
    </location>
</feature>
<evidence type="ECO:0000259" key="4">
    <source>
        <dbReference type="Pfam" id="PF22622"/>
    </source>
</evidence>
<feature type="transmembrane region" description="Helical" evidence="2">
    <location>
        <begin position="52"/>
        <end position="70"/>
    </location>
</feature>
<keyword evidence="2" id="KW-1133">Transmembrane helix</keyword>
<dbReference type="Proteomes" id="UP000032614">
    <property type="component" value="Chromosome 3"/>
</dbReference>
<reference evidence="5 6" key="1">
    <citation type="journal article" date="2015" name="Genome Announc.">
        <title>Complete genome sequences for 59 burkholderia isolates, both pathogenic and near neighbor.</title>
        <authorList>
            <person name="Johnson S.L."/>
            <person name="Bishop-Lilly K.A."/>
            <person name="Ladner J.T."/>
            <person name="Daligault H.E."/>
            <person name="Davenport K.W."/>
            <person name="Jaissle J."/>
            <person name="Frey K.G."/>
            <person name="Koroleva G.I."/>
            <person name="Bruce D.C."/>
            <person name="Coyne S.R."/>
            <person name="Broomall S.M."/>
            <person name="Li P.E."/>
            <person name="Teshima H."/>
            <person name="Gibbons H.S."/>
            <person name="Palacios G.F."/>
            <person name="Rosenzweig C.N."/>
            <person name="Redden C.L."/>
            <person name="Xu Y."/>
            <person name="Minogue T.D."/>
            <person name="Chain P.S."/>
        </authorList>
    </citation>
    <scope>NUCLEOTIDE SEQUENCE [LARGE SCALE GENOMIC DNA]</scope>
    <source>
        <strain evidence="5 6">ATCC BAA-463</strain>
    </source>
</reference>
<evidence type="ECO:0000313" key="5">
    <source>
        <dbReference type="EMBL" id="AJZ56993.1"/>
    </source>
</evidence>
<dbReference type="CDD" id="cd03448">
    <property type="entry name" value="HDE_HSD"/>
    <property type="match status" value="1"/>
</dbReference>
<protein>
    <submittedName>
        <fullName evidence="5">MaoC like domain protein</fullName>
    </submittedName>
</protein>
<evidence type="ECO:0000313" key="6">
    <source>
        <dbReference type="Proteomes" id="UP000032614"/>
    </source>
</evidence>
<dbReference type="Pfam" id="PF22622">
    <property type="entry name" value="MFE-2_hydrat-2_N"/>
    <property type="match status" value="1"/>
</dbReference>
<dbReference type="KEGG" id="bfn:OI25_7316"/>